<proteinExistence type="predicted"/>
<name>A0ABR8EAQ3_9CYAN</name>
<dbReference type="RefSeq" id="WP_156331718.1">
    <property type="nucleotide sequence ID" value="NZ_JACJSK010000009.1"/>
</dbReference>
<organism evidence="1 2">
    <name type="scientific">Planktothricoides raciborskii FACHB-1370</name>
    <dbReference type="NCBI Taxonomy" id="2949576"/>
    <lineage>
        <taxon>Bacteria</taxon>
        <taxon>Bacillati</taxon>
        <taxon>Cyanobacteriota</taxon>
        <taxon>Cyanophyceae</taxon>
        <taxon>Oscillatoriophycideae</taxon>
        <taxon>Oscillatoriales</taxon>
        <taxon>Oscillatoriaceae</taxon>
        <taxon>Planktothricoides</taxon>
    </lineage>
</organism>
<keyword evidence="2" id="KW-1185">Reference proteome</keyword>
<gene>
    <name evidence="1" type="ORF">H6G72_08810</name>
</gene>
<sequence>MNGDERLLPLEVFHRRDEFSTDFFEFSTKEQNRQTRKERSPKSCTKIGTKIMHQNHAPKSCTKIMEMIKG</sequence>
<accession>A0ABR8EAQ3</accession>
<comment type="caution">
    <text evidence="1">The sequence shown here is derived from an EMBL/GenBank/DDBJ whole genome shotgun (WGS) entry which is preliminary data.</text>
</comment>
<dbReference type="Proteomes" id="UP000641954">
    <property type="component" value="Unassembled WGS sequence"/>
</dbReference>
<reference evidence="1 2" key="1">
    <citation type="journal article" date="2020" name="ISME J.">
        <title>Comparative genomics reveals insights into cyanobacterial evolution and habitat adaptation.</title>
        <authorList>
            <person name="Chen M.Y."/>
            <person name="Teng W.K."/>
            <person name="Zhao L."/>
            <person name="Hu C.X."/>
            <person name="Zhou Y.K."/>
            <person name="Han B.P."/>
            <person name="Song L.R."/>
            <person name="Shu W.S."/>
        </authorList>
    </citation>
    <scope>NUCLEOTIDE SEQUENCE [LARGE SCALE GENOMIC DNA]</scope>
    <source>
        <strain evidence="1 2">FACHB-1370</strain>
    </source>
</reference>
<protein>
    <submittedName>
        <fullName evidence="1">Uncharacterized protein</fullName>
    </submittedName>
</protein>
<dbReference type="EMBL" id="JACJSK010000009">
    <property type="protein sequence ID" value="MBD2543939.1"/>
    <property type="molecule type" value="Genomic_DNA"/>
</dbReference>
<evidence type="ECO:0000313" key="1">
    <source>
        <dbReference type="EMBL" id="MBD2543939.1"/>
    </source>
</evidence>
<evidence type="ECO:0000313" key="2">
    <source>
        <dbReference type="Proteomes" id="UP000641954"/>
    </source>
</evidence>